<proteinExistence type="predicted"/>
<keyword evidence="1" id="KW-0433">Leucine-rich repeat</keyword>
<dbReference type="PANTHER" id="PTHR47186:SF26">
    <property type="entry name" value="LEUCINE-RICH REPEAT DOMAIN, L DOMAIN-CONTAINING PROTEIN-RELATED"/>
    <property type="match status" value="1"/>
</dbReference>
<dbReference type="SMART" id="SM00369">
    <property type="entry name" value="LRR_TYP"/>
    <property type="match status" value="3"/>
</dbReference>
<dbReference type="Gene3D" id="3.80.10.10">
    <property type="entry name" value="Ribonuclease Inhibitor"/>
    <property type="match status" value="3"/>
</dbReference>
<organism evidence="7 8">
    <name type="scientific">Senna tora</name>
    <dbReference type="NCBI Taxonomy" id="362788"/>
    <lineage>
        <taxon>Eukaryota</taxon>
        <taxon>Viridiplantae</taxon>
        <taxon>Streptophyta</taxon>
        <taxon>Embryophyta</taxon>
        <taxon>Tracheophyta</taxon>
        <taxon>Spermatophyta</taxon>
        <taxon>Magnoliopsida</taxon>
        <taxon>eudicotyledons</taxon>
        <taxon>Gunneridae</taxon>
        <taxon>Pentapetalae</taxon>
        <taxon>rosids</taxon>
        <taxon>fabids</taxon>
        <taxon>Fabales</taxon>
        <taxon>Fabaceae</taxon>
        <taxon>Caesalpinioideae</taxon>
        <taxon>Cassia clade</taxon>
        <taxon>Senna</taxon>
    </lineage>
</organism>
<dbReference type="InterPro" id="IPR001611">
    <property type="entry name" value="Leu-rich_rpt"/>
</dbReference>
<feature type="domain" description="R13L1/DRL21-like LRR repeat region" evidence="6">
    <location>
        <begin position="335"/>
        <end position="458"/>
    </location>
</feature>
<dbReference type="GO" id="GO:0006952">
    <property type="term" value="P:defense response"/>
    <property type="evidence" value="ECO:0007669"/>
    <property type="project" value="UniProtKB-KW"/>
</dbReference>
<dbReference type="Pfam" id="PF18052">
    <property type="entry name" value="Rx_N"/>
    <property type="match status" value="1"/>
</dbReference>
<dbReference type="Gene3D" id="1.20.5.4130">
    <property type="match status" value="1"/>
</dbReference>
<keyword evidence="2" id="KW-0677">Repeat</keyword>
<dbReference type="PANTHER" id="PTHR47186">
    <property type="entry name" value="LEUCINE-RICH REPEAT-CONTAINING PROTEIN 57"/>
    <property type="match status" value="1"/>
</dbReference>
<dbReference type="InterPro" id="IPR056789">
    <property type="entry name" value="LRR_R13L1-DRL21"/>
</dbReference>
<keyword evidence="3" id="KW-0547">Nucleotide-binding</keyword>
<evidence type="ECO:0000313" key="7">
    <source>
        <dbReference type="EMBL" id="KAF7836160.1"/>
    </source>
</evidence>
<evidence type="ECO:0000256" key="4">
    <source>
        <dbReference type="ARBA" id="ARBA00022821"/>
    </source>
</evidence>
<evidence type="ECO:0000256" key="2">
    <source>
        <dbReference type="ARBA" id="ARBA00022737"/>
    </source>
</evidence>
<name>A0A835CCE4_9FABA</name>
<protein>
    <submittedName>
        <fullName evidence="7">Putative disease resistance protein</fullName>
    </submittedName>
</protein>
<evidence type="ECO:0000256" key="3">
    <source>
        <dbReference type="ARBA" id="ARBA00022741"/>
    </source>
</evidence>
<dbReference type="Pfam" id="PF25019">
    <property type="entry name" value="LRR_R13L1-DRL21"/>
    <property type="match status" value="1"/>
</dbReference>
<dbReference type="InterPro" id="IPR003591">
    <property type="entry name" value="Leu-rich_rpt_typical-subtyp"/>
</dbReference>
<dbReference type="GO" id="GO:0000166">
    <property type="term" value="F:nucleotide binding"/>
    <property type="evidence" value="ECO:0007669"/>
    <property type="project" value="UniProtKB-KW"/>
</dbReference>
<evidence type="ECO:0000256" key="1">
    <source>
        <dbReference type="ARBA" id="ARBA00022614"/>
    </source>
</evidence>
<dbReference type="InterPro" id="IPR041118">
    <property type="entry name" value="Rx_N"/>
</dbReference>
<evidence type="ECO:0000259" key="6">
    <source>
        <dbReference type="Pfam" id="PF25019"/>
    </source>
</evidence>
<evidence type="ECO:0000313" key="8">
    <source>
        <dbReference type="Proteomes" id="UP000634136"/>
    </source>
</evidence>
<dbReference type="SUPFAM" id="SSF52058">
    <property type="entry name" value="L domain-like"/>
    <property type="match status" value="2"/>
</dbReference>
<sequence length="795" mass="90541">MAAELVGGAFLSAALQVAFERLASSDIKSYFRERKPINALLKKLHITLISVNQVLDDAEERQYSNSNVKKWVDELKHVVFLADDLLDDIAYEATRQKLEAESSHTATTKVRSFFTSVNQFDKEIEGRVEEVLADLEFLVKQKDVLGLKESGCGGGSTDAGVAKSVSGDYCVRIDGHKIQDFPTKRCKDIIELVNDISNLKHLRYLDFSGTSIGTLPDSICSLHNLQTLRLNGCKDLVELPMDLCKLINLRNLDLSETGINKIPNSLCELLNLHLLSLRYCKSLTELPANFHQLINLRHLDLVGTNMREMPEHIRRLKHLQYLPMFFVGKQSESNIKVLGEVSNLEGTLAISRLENINDAMDAREANLRDKKCLHKLELRWSENHDDSQNERCVLEALQPHVNMKELTIINYGGTRFVDWFDALSLPNLVSLQLVDCKYCFCLPPLGQLPSLKNLSIVGFERIKEIGTEFYGNKSSGVAFRSLKSLEIAYMGEWEEWMHSDDECFPGLQFFYLKCCPKLKNTLPPYHASLKLLWISECQQLEPSLPKEVAMTNVDIPKTGVEECWLDQILITCPDLEDLDLCGCPKLVSFPTCQLSAPKLRSLSISNISYQSTHTENMQTQLLPTVRSLWFQNCPHLRCLVLCDCPFLESFHMNRELPTNLVELSIQKCPKLMDSHKEWGLHKLHSLRRFTVSDDFQNVECFPEEALLPPNLTSLKFDDCPHLKTINYKGFLHLTSLKILTIFNCPSLQCLPEQGLPNSLSCLEIYGNSPLLKKRYQKEIGQDWHKISHIPRVLIY</sequence>
<keyword evidence="4" id="KW-0611">Plant defense</keyword>
<gene>
    <name evidence="7" type="ORF">G2W53_011019</name>
</gene>
<evidence type="ECO:0000259" key="5">
    <source>
        <dbReference type="Pfam" id="PF18052"/>
    </source>
</evidence>
<dbReference type="AlphaFoldDB" id="A0A835CCE4"/>
<reference evidence="7" key="1">
    <citation type="submission" date="2020-09" db="EMBL/GenBank/DDBJ databases">
        <title>Genome-Enabled Discovery of Anthraquinone Biosynthesis in Senna tora.</title>
        <authorList>
            <person name="Kang S.-H."/>
            <person name="Pandey R.P."/>
            <person name="Lee C.-M."/>
            <person name="Sim J.-S."/>
            <person name="Jeong J.-T."/>
            <person name="Choi B.-S."/>
            <person name="Jung M."/>
            <person name="Ginzburg D."/>
            <person name="Zhao K."/>
            <person name="Won S.Y."/>
            <person name="Oh T.-J."/>
            <person name="Yu Y."/>
            <person name="Kim N.-H."/>
            <person name="Lee O.R."/>
            <person name="Lee T.-H."/>
            <person name="Bashyal P."/>
            <person name="Kim T.-S."/>
            <person name="Lee W.-H."/>
            <person name="Kawkins C."/>
            <person name="Kim C.-K."/>
            <person name="Kim J.S."/>
            <person name="Ahn B.O."/>
            <person name="Rhee S.Y."/>
            <person name="Sohng J.K."/>
        </authorList>
    </citation>
    <scope>NUCLEOTIDE SEQUENCE</scope>
    <source>
        <tissue evidence="7">Leaf</tissue>
    </source>
</reference>
<dbReference type="OrthoDB" id="1408525at2759"/>
<dbReference type="Proteomes" id="UP000634136">
    <property type="component" value="Unassembled WGS sequence"/>
</dbReference>
<dbReference type="PROSITE" id="PS51450">
    <property type="entry name" value="LRR"/>
    <property type="match status" value="1"/>
</dbReference>
<accession>A0A835CCE4</accession>
<dbReference type="EMBL" id="JAAIUW010000004">
    <property type="protein sequence ID" value="KAF7836160.1"/>
    <property type="molecule type" value="Genomic_DNA"/>
</dbReference>
<comment type="caution">
    <text evidence="7">The sequence shown here is derived from an EMBL/GenBank/DDBJ whole genome shotgun (WGS) entry which is preliminary data.</text>
</comment>
<feature type="domain" description="Disease resistance N-terminal" evidence="5">
    <location>
        <begin position="10"/>
        <end position="102"/>
    </location>
</feature>
<dbReference type="InterPro" id="IPR032675">
    <property type="entry name" value="LRR_dom_sf"/>
</dbReference>
<keyword evidence="8" id="KW-1185">Reference proteome</keyword>